<dbReference type="Gene3D" id="2.60.40.10">
    <property type="entry name" value="Immunoglobulins"/>
    <property type="match status" value="1"/>
</dbReference>
<evidence type="ECO:0000313" key="6">
    <source>
        <dbReference type="EMBL" id="CAB3768515.1"/>
    </source>
</evidence>
<dbReference type="EMBL" id="CADIKH010000037">
    <property type="protein sequence ID" value="CAB3768515.1"/>
    <property type="molecule type" value="Genomic_DNA"/>
</dbReference>
<evidence type="ECO:0000256" key="2">
    <source>
        <dbReference type="ARBA" id="ARBA00022801"/>
    </source>
</evidence>
<organism evidence="6 7">
    <name type="scientific">Paraburkholderia humisilvae</name>
    <dbReference type="NCBI Taxonomy" id="627669"/>
    <lineage>
        <taxon>Bacteria</taxon>
        <taxon>Pseudomonadati</taxon>
        <taxon>Pseudomonadota</taxon>
        <taxon>Betaproteobacteria</taxon>
        <taxon>Burkholderiales</taxon>
        <taxon>Burkholderiaceae</taxon>
        <taxon>Paraburkholderia</taxon>
    </lineage>
</organism>
<dbReference type="SMART" id="SM00642">
    <property type="entry name" value="Aamy"/>
    <property type="match status" value="1"/>
</dbReference>
<keyword evidence="4 6" id="KW-0326">Glycosidase</keyword>
<dbReference type="InterPro" id="IPR017853">
    <property type="entry name" value="GH"/>
</dbReference>
<dbReference type="Proteomes" id="UP000494363">
    <property type="component" value="Unassembled WGS sequence"/>
</dbReference>
<dbReference type="InterPro" id="IPR013780">
    <property type="entry name" value="Glyco_hydro_b"/>
</dbReference>
<reference evidence="6 7" key="1">
    <citation type="submission" date="2020-04" db="EMBL/GenBank/DDBJ databases">
        <authorList>
            <person name="De Canck E."/>
        </authorList>
    </citation>
    <scope>NUCLEOTIDE SEQUENCE [LARGE SCALE GENOMIC DNA]</scope>
    <source>
        <strain evidence="6 7">LMG 29542</strain>
    </source>
</reference>
<dbReference type="Gene3D" id="2.60.40.1180">
    <property type="entry name" value="Golgi alpha-mannosidase II"/>
    <property type="match status" value="1"/>
</dbReference>
<dbReference type="SUPFAM" id="SSF81296">
    <property type="entry name" value="E set domains"/>
    <property type="match status" value="1"/>
</dbReference>
<dbReference type="EC" id="3.2.1.-" evidence="6"/>
<gene>
    <name evidence="6" type="primary">glgX_2</name>
    <name evidence="6" type="ORF">LMG29542_05876</name>
</gene>
<dbReference type="PANTHER" id="PTHR43002">
    <property type="entry name" value="GLYCOGEN DEBRANCHING ENZYME"/>
    <property type="match status" value="1"/>
</dbReference>
<dbReference type="GO" id="GO:0004135">
    <property type="term" value="F:amylo-alpha-1,6-glucosidase activity"/>
    <property type="evidence" value="ECO:0007669"/>
    <property type="project" value="InterPro"/>
</dbReference>
<dbReference type="SUPFAM" id="SSF51011">
    <property type="entry name" value="Glycosyl hydrolase domain"/>
    <property type="match status" value="1"/>
</dbReference>
<dbReference type="InterPro" id="IPR013783">
    <property type="entry name" value="Ig-like_fold"/>
</dbReference>
<dbReference type="CDD" id="cd11326">
    <property type="entry name" value="AmyAc_Glg_debranch"/>
    <property type="match status" value="1"/>
</dbReference>
<feature type="domain" description="Glycosyl hydrolase family 13 catalytic" evidence="5">
    <location>
        <begin position="165"/>
        <end position="574"/>
    </location>
</feature>
<dbReference type="Pfam" id="PF21156">
    <property type="entry name" value="ISOA1-3_C"/>
    <property type="match status" value="1"/>
</dbReference>
<dbReference type="InterPro" id="IPR014756">
    <property type="entry name" value="Ig_E-set"/>
</dbReference>
<dbReference type="InterPro" id="IPR011837">
    <property type="entry name" value="Glycogen_debranch_GlgX"/>
</dbReference>
<evidence type="ECO:0000256" key="1">
    <source>
        <dbReference type="ARBA" id="ARBA00008061"/>
    </source>
</evidence>
<keyword evidence="3" id="KW-0809">Transit peptide</keyword>
<dbReference type="Gene3D" id="3.20.20.80">
    <property type="entry name" value="Glycosidases"/>
    <property type="match status" value="1"/>
</dbReference>
<keyword evidence="2 6" id="KW-0378">Hydrolase</keyword>
<evidence type="ECO:0000256" key="4">
    <source>
        <dbReference type="ARBA" id="ARBA00023295"/>
    </source>
</evidence>
<dbReference type="CDD" id="cd02856">
    <property type="entry name" value="E_set_GDE_Isoamylase_N"/>
    <property type="match status" value="1"/>
</dbReference>
<dbReference type="AlphaFoldDB" id="A0A6J5EU41"/>
<accession>A0A6J5EU41</accession>
<dbReference type="InterPro" id="IPR004193">
    <property type="entry name" value="Glyco_hydro_13_N"/>
</dbReference>
<dbReference type="InterPro" id="IPR044505">
    <property type="entry name" value="GlgX_Isoamylase_N_E_set"/>
</dbReference>
<dbReference type="InterPro" id="IPR048650">
    <property type="entry name" value="ISOA1-3-like_C"/>
</dbReference>
<keyword evidence="7" id="KW-1185">Reference proteome</keyword>
<dbReference type="GO" id="GO:0019156">
    <property type="term" value="F:isoamylase activity"/>
    <property type="evidence" value="ECO:0007669"/>
    <property type="project" value="UniProtKB-ARBA"/>
</dbReference>
<name>A0A6J5EU41_9BURK</name>
<comment type="similarity">
    <text evidence="1">Belongs to the glycosyl hydrolase 13 family.</text>
</comment>
<dbReference type="GO" id="GO:0005980">
    <property type="term" value="P:glycogen catabolic process"/>
    <property type="evidence" value="ECO:0007669"/>
    <property type="project" value="InterPro"/>
</dbReference>
<sequence length="697" mass="77449">MSSESDTPSASRYAVRAGSRFPPGATVVPEGVNFSVFCRHATRAELLLYAAPDSAEPFQVITLAPEVNRTFFYWHVLVENLPPHTCYTWRVDGPRDTQRTGRAFDPAHELLDPYTRAVANDLWVRRPVEGRARTEHATNRGIVAASLPVSAMRPWRDLNDAVIYELHVGGFTRDPSSEVQHAGTFAGLIEKIPYLKDLGVTHVELLPVMAFDEQDIPSAAAARGLVNFWGYSTHSYYSPHPRYCSDPARAPQEFRALTDALHAAGIAVLLDVVFNHTAEAGAAGPVINFKGLANDIFYQLDADDRRRYLDYTGCGNTVNCNHPLVCAFIIRCLEYWVQELGVDGFRFDLASVFARGQHGELMSDPPLPWALEASHVLSHVPLIAEAWDATGLYQVGAFPGMAWAEWNGRYRDVIRRFVRGDPGLVGEVATCIAGSSDLYADDGRLPTNSINFVTCHDGFTLHDLVSYNVKHNDANGDENRDGNDHNLSWNCGVEGETRDAAILSLRRRQVRNLMAILLLSQGVPMILAGDERLRTQRGNNNGYCQDNALSWLDWTTSEASEGMTRFVRELIALRRRHASLHQPRFLTGKPAAAQTQPDVAWHSERLNEPAWQDPVARLLAFTLAGMASDEPSLHVVLNMHESPRDIALPVLDGQRWRRIVDTALDSPRDIAPAAESIAIEHDRCRVEARSVVVLEEG</sequence>
<dbReference type="InterPro" id="IPR006047">
    <property type="entry name" value="GH13_cat_dom"/>
</dbReference>
<evidence type="ECO:0000313" key="7">
    <source>
        <dbReference type="Proteomes" id="UP000494363"/>
    </source>
</evidence>
<dbReference type="NCBIfam" id="TIGR02100">
    <property type="entry name" value="glgX_debranch"/>
    <property type="match status" value="1"/>
</dbReference>
<dbReference type="Pfam" id="PF00128">
    <property type="entry name" value="Alpha-amylase"/>
    <property type="match status" value="1"/>
</dbReference>
<protein>
    <submittedName>
        <fullName evidence="6">Glycogen operon protein GlgX</fullName>
        <ecNumber evidence="6">3.2.1.-</ecNumber>
    </submittedName>
</protein>
<dbReference type="Pfam" id="PF02922">
    <property type="entry name" value="CBM_48"/>
    <property type="match status" value="1"/>
</dbReference>
<evidence type="ECO:0000256" key="3">
    <source>
        <dbReference type="ARBA" id="ARBA00022946"/>
    </source>
</evidence>
<proteinExistence type="inferred from homology"/>
<evidence type="ECO:0000259" key="5">
    <source>
        <dbReference type="SMART" id="SM00642"/>
    </source>
</evidence>
<dbReference type="SUPFAM" id="SSF51445">
    <property type="entry name" value="(Trans)glycosidases"/>
    <property type="match status" value="1"/>
</dbReference>